<dbReference type="SMART" id="SM00052">
    <property type="entry name" value="EAL"/>
    <property type="match status" value="1"/>
</dbReference>
<dbReference type="OrthoDB" id="9813903at2"/>
<dbReference type="PROSITE" id="PS50883">
    <property type="entry name" value="EAL"/>
    <property type="match status" value="1"/>
</dbReference>
<keyword evidence="1" id="KW-0812">Transmembrane</keyword>
<dbReference type="InterPro" id="IPR001633">
    <property type="entry name" value="EAL_dom"/>
</dbReference>
<dbReference type="AlphaFoldDB" id="A0A502DKS4"/>
<organism evidence="4 5">
    <name type="scientific">Variovorax guangxiensis</name>
    <dbReference type="NCBI Taxonomy" id="1775474"/>
    <lineage>
        <taxon>Bacteria</taxon>
        <taxon>Pseudomonadati</taxon>
        <taxon>Pseudomonadota</taxon>
        <taxon>Betaproteobacteria</taxon>
        <taxon>Burkholderiales</taxon>
        <taxon>Comamonadaceae</taxon>
        <taxon>Variovorax</taxon>
    </lineage>
</organism>
<dbReference type="Pfam" id="PF00563">
    <property type="entry name" value="EAL"/>
    <property type="match status" value="1"/>
</dbReference>
<dbReference type="SMART" id="SM00091">
    <property type="entry name" value="PAS"/>
    <property type="match status" value="2"/>
</dbReference>
<proteinExistence type="predicted"/>
<dbReference type="Gene3D" id="3.20.20.450">
    <property type="entry name" value="EAL domain"/>
    <property type="match status" value="1"/>
</dbReference>
<reference evidence="4 5" key="1">
    <citation type="journal article" date="2019" name="Environ. Microbiol.">
        <title>Species interactions and distinct microbial communities in high Arctic permafrost affected cryosols are associated with the CH4 and CO2 gas fluxes.</title>
        <authorList>
            <person name="Altshuler I."/>
            <person name="Hamel J."/>
            <person name="Turney S."/>
            <person name="Magnuson E."/>
            <person name="Levesque R."/>
            <person name="Greer C."/>
            <person name="Whyte L.G."/>
        </authorList>
    </citation>
    <scope>NUCLEOTIDE SEQUENCE [LARGE SCALE GENOMIC DNA]</scope>
    <source>
        <strain evidence="4 5">S06.C</strain>
    </source>
</reference>
<dbReference type="SUPFAM" id="SSF55073">
    <property type="entry name" value="Nucleotide cyclase"/>
    <property type="match status" value="1"/>
</dbReference>
<dbReference type="InterPro" id="IPR029787">
    <property type="entry name" value="Nucleotide_cyclase"/>
</dbReference>
<accession>A0A502DKS4</accession>
<dbReference type="SUPFAM" id="SSF141868">
    <property type="entry name" value="EAL domain-like"/>
    <property type="match status" value="1"/>
</dbReference>
<evidence type="ECO:0000256" key="1">
    <source>
        <dbReference type="SAM" id="Phobius"/>
    </source>
</evidence>
<dbReference type="SMART" id="SM00267">
    <property type="entry name" value="GGDEF"/>
    <property type="match status" value="1"/>
</dbReference>
<feature type="transmembrane region" description="Helical" evidence="1">
    <location>
        <begin position="6"/>
        <end position="28"/>
    </location>
</feature>
<sequence>MSPRHAITAYGIALLVVALIAGTALFAVRELSHRALDGAERQAGRFIGGAQSALNRAVLGVDVLLAGAGDLVPEPALLQTPAARDRVSQLMEIGVNQNPLVQNMTLVSASGQRLVSSEERGRGNGGGSGLPAGYLDAVLQPTVPTLVIGNPVTSALTYQQVLHLGRALRLSDGTRVAVVAEVDLALLMNLLVQGADINGLEVTLERDSGLLMASVPTFVRSQSPPPARIGGSGLSRGEARLTGAPAIVVVRRSMQTDVLVTGSIPLASALADWRRERNIIFSFALALIWVVAAAAVLAHRRIQRQRRARLELLRSRAQLDQALESMQVGFVLLDSDHRMLVWNRSFLEIFPAAEDLTALHRPFAPILALAAQYRRHPSGGVDTGSALETWLLQTRGANAVAPFEDELYLPDGRVIRSTKNRTPDGGLVCIYQDVTEKKMRTAEILQSRAQLQATLDALPDTLLELDGNGLCHQFHAPQGTGGPIDGQDPMGRAVHDFLPPGAAAAVMDAVREAEVAGASRGRHFELALAGGAGHFEISVSRKALQGAEPTGYIVILRDVTQAELAARHIRQLAFYDVLTGLPNRRYLLDLMASAVRIHPGSGHGAVLFLDLDDFKTLNDALGHAMGDVLLKEAAARIRRHVRPGDVVARLGGDEFVVMLEGLGPDVEAARTQAREVGEQILAALNMPFSLDAQTRYQRTCSIGVALFDGRERSLEELLKQADIAMYVAKTSGGNGLRYFEPAMQATVAARSALENEIREALAARAFDLHYQSQVDESGHVVGAEALVRWRHPQRGLVMPGDFIAVAESTELIVPLGLQVLEMACAQLALWAQNPERAALQLAVNVSARQFRRDDFVEQVERVLAASGANPAMLKLELTESLLQSQMEETIRTMHRLKAIGIRFSMDDFGTGYSSLSYLTQLPLDQIKIDKYFVGGIGCDPKIELIVQTIIGMARNLDVELIAEGVETQAQCDFLRANGCFRYQGYLFSRPVSIAEFESALSA</sequence>
<feature type="transmembrane region" description="Helical" evidence="1">
    <location>
        <begin position="279"/>
        <end position="298"/>
    </location>
</feature>
<evidence type="ECO:0000313" key="4">
    <source>
        <dbReference type="EMBL" id="TPG26077.1"/>
    </source>
</evidence>
<keyword evidence="1" id="KW-0472">Membrane</keyword>
<dbReference type="PANTHER" id="PTHR44757">
    <property type="entry name" value="DIGUANYLATE CYCLASE DGCP"/>
    <property type="match status" value="1"/>
</dbReference>
<dbReference type="InterPro" id="IPR000160">
    <property type="entry name" value="GGDEF_dom"/>
</dbReference>
<name>A0A502DKS4_9BURK</name>
<dbReference type="CDD" id="cd01948">
    <property type="entry name" value="EAL"/>
    <property type="match status" value="1"/>
</dbReference>
<dbReference type="Gene3D" id="3.30.70.270">
    <property type="match status" value="1"/>
</dbReference>
<dbReference type="InterPro" id="IPR035965">
    <property type="entry name" value="PAS-like_dom_sf"/>
</dbReference>
<dbReference type="PROSITE" id="PS50887">
    <property type="entry name" value="GGDEF"/>
    <property type="match status" value="1"/>
</dbReference>
<dbReference type="Proteomes" id="UP000319212">
    <property type="component" value="Unassembled WGS sequence"/>
</dbReference>
<feature type="domain" description="GGDEF" evidence="3">
    <location>
        <begin position="602"/>
        <end position="741"/>
    </location>
</feature>
<dbReference type="NCBIfam" id="TIGR00254">
    <property type="entry name" value="GGDEF"/>
    <property type="match status" value="1"/>
</dbReference>
<dbReference type="PANTHER" id="PTHR44757:SF2">
    <property type="entry name" value="BIOFILM ARCHITECTURE MAINTENANCE PROTEIN MBAA"/>
    <property type="match status" value="1"/>
</dbReference>
<comment type="caution">
    <text evidence="4">The sequence shown here is derived from an EMBL/GenBank/DDBJ whole genome shotgun (WGS) entry which is preliminary data.</text>
</comment>
<evidence type="ECO:0000259" key="3">
    <source>
        <dbReference type="PROSITE" id="PS50887"/>
    </source>
</evidence>
<dbReference type="Pfam" id="PF00990">
    <property type="entry name" value="GGDEF"/>
    <property type="match status" value="1"/>
</dbReference>
<dbReference type="CDD" id="cd18773">
    <property type="entry name" value="PDC1_HK_sensor"/>
    <property type="match status" value="1"/>
</dbReference>
<feature type="domain" description="EAL" evidence="2">
    <location>
        <begin position="750"/>
        <end position="1002"/>
    </location>
</feature>
<dbReference type="InterPro" id="IPR043128">
    <property type="entry name" value="Rev_trsase/Diguanyl_cyclase"/>
</dbReference>
<dbReference type="InterPro" id="IPR000014">
    <property type="entry name" value="PAS"/>
</dbReference>
<dbReference type="Gene3D" id="3.30.450.20">
    <property type="entry name" value="PAS domain"/>
    <property type="match status" value="3"/>
</dbReference>
<evidence type="ECO:0000259" key="2">
    <source>
        <dbReference type="PROSITE" id="PS50883"/>
    </source>
</evidence>
<dbReference type="Pfam" id="PF12860">
    <property type="entry name" value="PAS_7"/>
    <property type="match status" value="1"/>
</dbReference>
<dbReference type="Pfam" id="PF08448">
    <property type="entry name" value="PAS_4"/>
    <property type="match status" value="1"/>
</dbReference>
<dbReference type="InterPro" id="IPR052155">
    <property type="entry name" value="Biofilm_reg_signaling"/>
</dbReference>
<gene>
    <name evidence="4" type="ORF">EAH82_15125</name>
</gene>
<keyword evidence="1" id="KW-1133">Transmembrane helix</keyword>
<dbReference type="CDD" id="cd01949">
    <property type="entry name" value="GGDEF"/>
    <property type="match status" value="1"/>
</dbReference>
<dbReference type="SUPFAM" id="SSF55785">
    <property type="entry name" value="PYP-like sensor domain (PAS domain)"/>
    <property type="match status" value="2"/>
</dbReference>
<evidence type="ECO:0000313" key="5">
    <source>
        <dbReference type="Proteomes" id="UP000319212"/>
    </source>
</evidence>
<dbReference type="EMBL" id="RCZI01000004">
    <property type="protein sequence ID" value="TPG26077.1"/>
    <property type="molecule type" value="Genomic_DNA"/>
</dbReference>
<dbReference type="InterPro" id="IPR013656">
    <property type="entry name" value="PAS_4"/>
</dbReference>
<dbReference type="InterPro" id="IPR035919">
    <property type="entry name" value="EAL_sf"/>
</dbReference>
<protein>
    <submittedName>
        <fullName evidence="4">EAL domain-containing protein</fullName>
    </submittedName>
</protein>